<comment type="caution">
    <text evidence="1">The sequence shown here is derived from an EMBL/GenBank/DDBJ whole genome shotgun (WGS) entry which is preliminary data.</text>
</comment>
<dbReference type="Gene3D" id="3.40.50.300">
    <property type="entry name" value="P-loop containing nucleotide triphosphate hydrolases"/>
    <property type="match status" value="1"/>
</dbReference>
<reference evidence="1" key="1">
    <citation type="submission" date="2019-11" db="EMBL/GenBank/DDBJ databases">
        <title>Characterization of Clostridium perfringens isolates from swine manure treated agricultural soils.</title>
        <authorList>
            <person name="Wushke S.T."/>
        </authorList>
    </citation>
    <scope>NUCLEOTIDE SEQUENCE</scope>
    <source>
        <strain evidence="1">X62</strain>
    </source>
</reference>
<dbReference type="SUPFAM" id="SSF52540">
    <property type="entry name" value="P-loop containing nucleoside triphosphate hydrolases"/>
    <property type="match status" value="1"/>
</dbReference>
<dbReference type="Proteomes" id="UP001288944">
    <property type="component" value="Unassembled WGS sequence"/>
</dbReference>
<dbReference type="AlphaFoldDB" id="A0AAW9KI48"/>
<sequence length="44" mass="4794">MIQIKNISVFYESKERVKALESVSFKAESDDICAIIGPSGCGKT</sequence>
<keyword evidence="1" id="KW-0067">ATP-binding</keyword>
<keyword evidence="1" id="KW-0547">Nucleotide-binding</keyword>
<dbReference type="GO" id="GO:0005524">
    <property type="term" value="F:ATP binding"/>
    <property type="evidence" value="ECO:0007669"/>
    <property type="project" value="UniProtKB-KW"/>
</dbReference>
<feature type="non-terminal residue" evidence="1">
    <location>
        <position position="44"/>
    </location>
</feature>
<dbReference type="InterPro" id="IPR027417">
    <property type="entry name" value="P-loop_NTPase"/>
</dbReference>
<protein>
    <submittedName>
        <fullName evidence="1">ABC transporter ATP-binding protein</fullName>
    </submittedName>
</protein>
<proteinExistence type="predicted"/>
<organism evidence="1 2">
    <name type="scientific">Clostridium perfringens</name>
    <dbReference type="NCBI Taxonomy" id="1502"/>
    <lineage>
        <taxon>Bacteria</taxon>
        <taxon>Bacillati</taxon>
        <taxon>Bacillota</taxon>
        <taxon>Clostridia</taxon>
        <taxon>Eubacteriales</taxon>
        <taxon>Clostridiaceae</taxon>
        <taxon>Clostridium</taxon>
    </lineage>
</organism>
<dbReference type="EMBL" id="WNUR01001877">
    <property type="protein sequence ID" value="MDZ7543978.1"/>
    <property type="molecule type" value="Genomic_DNA"/>
</dbReference>
<evidence type="ECO:0000313" key="2">
    <source>
        <dbReference type="Proteomes" id="UP001288944"/>
    </source>
</evidence>
<gene>
    <name evidence="1" type="ORF">GNF83_23020</name>
</gene>
<evidence type="ECO:0000313" key="1">
    <source>
        <dbReference type="EMBL" id="MDZ7543978.1"/>
    </source>
</evidence>
<accession>A0AAW9KI48</accession>
<name>A0AAW9KI48_CLOPF</name>